<keyword evidence="6" id="KW-0449">Lipoprotein</keyword>
<keyword evidence="3" id="KW-1003">Cell membrane</keyword>
<comment type="caution">
    <text evidence="9">The sequence shown here is derived from an EMBL/GenBank/DDBJ whole genome shotgun (WGS) entry which is preliminary data.</text>
</comment>
<evidence type="ECO:0000256" key="4">
    <source>
        <dbReference type="ARBA" id="ARBA00022729"/>
    </source>
</evidence>
<dbReference type="PANTHER" id="PTHR34296:SF2">
    <property type="entry name" value="ABC TRANSPORTER GUANOSINE-BINDING PROTEIN NUPN"/>
    <property type="match status" value="1"/>
</dbReference>
<evidence type="ECO:0000259" key="8">
    <source>
        <dbReference type="Pfam" id="PF02608"/>
    </source>
</evidence>
<dbReference type="PANTHER" id="PTHR34296">
    <property type="entry name" value="TRANSCRIPTIONAL ACTIVATOR PROTEIN MED"/>
    <property type="match status" value="1"/>
</dbReference>
<dbReference type="Proteomes" id="UP000076490">
    <property type="component" value="Unassembled WGS sequence"/>
</dbReference>
<comment type="subcellular location">
    <subcellularLocation>
        <location evidence="1">Cell membrane</location>
        <topology evidence="1">Lipid-anchor</topology>
    </subcellularLocation>
</comment>
<keyword evidence="4 7" id="KW-0732">Signal</keyword>
<feature type="signal peptide" evidence="7">
    <location>
        <begin position="1"/>
        <end position="21"/>
    </location>
</feature>
<dbReference type="InterPro" id="IPR003760">
    <property type="entry name" value="PnrA-like"/>
</dbReference>
<dbReference type="PROSITE" id="PS51257">
    <property type="entry name" value="PROKAR_LIPOPROTEIN"/>
    <property type="match status" value="1"/>
</dbReference>
<accession>A0A161RIZ9</accession>
<keyword evidence="5" id="KW-0472">Membrane</keyword>
<evidence type="ECO:0000256" key="3">
    <source>
        <dbReference type="ARBA" id="ARBA00022475"/>
    </source>
</evidence>
<proteinExistence type="inferred from homology"/>
<evidence type="ECO:0000313" key="9">
    <source>
        <dbReference type="EMBL" id="KZE38138.1"/>
    </source>
</evidence>
<gene>
    <name evidence="9" type="ORF">AV656_04230</name>
</gene>
<evidence type="ECO:0000256" key="6">
    <source>
        <dbReference type="ARBA" id="ARBA00023288"/>
    </source>
</evidence>
<evidence type="ECO:0000256" key="5">
    <source>
        <dbReference type="ARBA" id="ARBA00023136"/>
    </source>
</evidence>
<sequence length="363" mass="38497">MAKRKFGLALSVLLAAGTLLGACGSDNGEEAQNEGNNSGGGESASEFSVAMVTDVGGVDDKSFNQAAWTGIQEFGEDNGLEKGDGGFDYLQSAGEEDYIPNLNALARRDFNLVFGVGFMMQDALDEIASQQTDTEFAIIDAVVEQPNTVSLLFKEHEGSFLAGVAAALSTESKKVGFVGGMENEVIHRFESGFVQGVEAVDPSIEIDIQYTGAFDKAELGKTTANRMYSSGVDVIFHAAGGTGNGVFSEAKERKSNDPDANVWVIGVDSDQYDEGAVGDTNVTLTSMLKRVDVAVKDISEKAKNGEFPGGEVITYGISDDGVALADSRGNIPEDVMAQIEEYQEKIASGEIEVKEYPEGKEPK</sequence>
<protein>
    <recommendedName>
        <fullName evidence="8">ABC transporter substrate-binding protein PnrA-like domain-containing protein</fullName>
    </recommendedName>
</protein>
<dbReference type="Pfam" id="PF02608">
    <property type="entry name" value="Bmp"/>
    <property type="match status" value="1"/>
</dbReference>
<evidence type="ECO:0000313" key="10">
    <source>
        <dbReference type="Proteomes" id="UP000076490"/>
    </source>
</evidence>
<reference evidence="9 10" key="1">
    <citation type="submission" date="2016-01" db="EMBL/GenBank/DDBJ databases">
        <title>Whole genome sequencing of Bhargavaea cecembensis T14.</title>
        <authorList>
            <person name="Hong K.W."/>
        </authorList>
    </citation>
    <scope>NUCLEOTIDE SEQUENCE [LARGE SCALE GENOMIC DNA]</scope>
    <source>
        <strain evidence="9 10">T14</strain>
    </source>
</reference>
<dbReference type="OrthoDB" id="9784230at2"/>
<feature type="domain" description="ABC transporter substrate-binding protein PnrA-like" evidence="8">
    <location>
        <begin position="48"/>
        <end position="355"/>
    </location>
</feature>
<comment type="similarity">
    <text evidence="2">Belongs to the BMP lipoprotein family.</text>
</comment>
<dbReference type="CDD" id="cd06354">
    <property type="entry name" value="PBP1_PrnA-like"/>
    <property type="match status" value="1"/>
</dbReference>
<dbReference type="GO" id="GO:0005886">
    <property type="term" value="C:plasma membrane"/>
    <property type="evidence" value="ECO:0007669"/>
    <property type="project" value="UniProtKB-SubCell"/>
</dbReference>
<dbReference type="InterPro" id="IPR028082">
    <property type="entry name" value="Peripla_BP_I"/>
</dbReference>
<evidence type="ECO:0000256" key="2">
    <source>
        <dbReference type="ARBA" id="ARBA00008610"/>
    </source>
</evidence>
<evidence type="ECO:0000256" key="7">
    <source>
        <dbReference type="SAM" id="SignalP"/>
    </source>
</evidence>
<dbReference type="SUPFAM" id="SSF53822">
    <property type="entry name" value="Periplasmic binding protein-like I"/>
    <property type="match status" value="1"/>
</dbReference>
<name>A0A161RIZ9_9BACL</name>
<organism evidence="9 10">
    <name type="scientific">Bhargavaea cecembensis</name>
    <dbReference type="NCBI Taxonomy" id="394098"/>
    <lineage>
        <taxon>Bacteria</taxon>
        <taxon>Bacillati</taxon>
        <taxon>Bacillota</taxon>
        <taxon>Bacilli</taxon>
        <taxon>Bacillales</taxon>
        <taxon>Caryophanaceae</taxon>
        <taxon>Bhargavaea</taxon>
    </lineage>
</organism>
<dbReference type="Gene3D" id="3.40.50.2300">
    <property type="match status" value="2"/>
</dbReference>
<dbReference type="RefSeq" id="WP_063179347.1">
    <property type="nucleotide sequence ID" value="NZ_LQNT01000009.1"/>
</dbReference>
<feature type="chain" id="PRO_5038588774" description="ABC transporter substrate-binding protein PnrA-like domain-containing protein" evidence="7">
    <location>
        <begin position="22"/>
        <end position="363"/>
    </location>
</feature>
<dbReference type="InterPro" id="IPR050957">
    <property type="entry name" value="BMP_lipoprotein"/>
</dbReference>
<evidence type="ECO:0000256" key="1">
    <source>
        <dbReference type="ARBA" id="ARBA00004193"/>
    </source>
</evidence>
<dbReference type="EMBL" id="LQNT01000009">
    <property type="protein sequence ID" value="KZE38138.1"/>
    <property type="molecule type" value="Genomic_DNA"/>
</dbReference>
<dbReference type="AlphaFoldDB" id="A0A161RIZ9"/>